<gene>
    <name evidence="1" type="ORF">EQG79_13750</name>
</gene>
<accession>A0A4Q2UPW5</accession>
<organism evidence="1 2">
    <name type="scientific">Spirosoma sordidisoli</name>
    <dbReference type="NCBI Taxonomy" id="2502893"/>
    <lineage>
        <taxon>Bacteria</taxon>
        <taxon>Pseudomonadati</taxon>
        <taxon>Bacteroidota</taxon>
        <taxon>Cytophagia</taxon>
        <taxon>Cytophagales</taxon>
        <taxon>Cytophagaceae</taxon>
        <taxon>Spirosoma</taxon>
    </lineage>
</organism>
<dbReference type="Proteomes" id="UP000290407">
    <property type="component" value="Unassembled WGS sequence"/>
</dbReference>
<comment type="caution">
    <text evidence="1">The sequence shown here is derived from an EMBL/GenBank/DDBJ whole genome shotgun (WGS) entry which is preliminary data.</text>
</comment>
<dbReference type="RefSeq" id="WP_129601911.1">
    <property type="nucleotide sequence ID" value="NZ_SBLB01000003.1"/>
</dbReference>
<evidence type="ECO:0000313" key="2">
    <source>
        <dbReference type="Proteomes" id="UP000290407"/>
    </source>
</evidence>
<proteinExistence type="predicted"/>
<name>A0A4Q2UPW5_9BACT</name>
<evidence type="ECO:0000313" key="1">
    <source>
        <dbReference type="EMBL" id="RYC69660.1"/>
    </source>
</evidence>
<reference evidence="1 2" key="1">
    <citation type="submission" date="2019-01" db="EMBL/GenBank/DDBJ databases">
        <title>Spirosoma flava sp. nov., a propanil-degrading bacterium isolated from herbicide-contaminated soil.</title>
        <authorList>
            <person name="Zhang L."/>
            <person name="Jiang J.-D."/>
        </authorList>
    </citation>
    <scope>NUCLEOTIDE SEQUENCE [LARGE SCALE GENOMIC DNA]</scope>
    <source>
        <strain evidence="1 2">TY50</strain>
    </source>
</reference>
<dbReference type="AlphaFoldDB" id="A0A4Q2UPW5"/>
<protein>
    <submittedName>
        <fullName evidence="1">Uncharacterized protein</fullName>
    </submittedName>
</protein>
<sequence length="96" mass="10644">MATSTKVNLPDKLSRFVIANAGRPDATSLHMATYSALLYFVIREVGSTFDVDSMELRVVAGLRSADEMTLTLDYLTKASHIAYSKLPHNKLRITIL</sequence>
<dbReference type="EMBL" id="SBLB01000003">
    <property type="protein sequence ID" value="RYC69660.1"/>
    <property type="molecule type" value="Genomic_DNA"/>
</dbReference>
<keyword evidence="2" id="KW-1185">Reference proteome</keyword>